<name>A0A699J184_TANCI</name>
<dbReference type="EMBL" id="BKCJ010357342">
    <property type="protein sequence ID" value="GFA02425.1"/>
    <property type="molecule type" value="Genomic_DNA"/>
</dbReference>
<comment type="caution">
    <text evidence="2">The sequence shown here is derived from an EMBL/GenBank/DDBJ whole genome shotgun (WGS) entry which is preliminary data.</text>
</comment>
<reference evidence="2" key="1">
    <citation type="journal article" date="2019" name="Sci. Rep.">
        <title>Draft genome of Tanacetum cinerariifolium, the natural source of mosquito coil.</title>
        <authorList>
            <person name="Yamashiro T."/>
            <person name="Shiraishi A."/>
            <person name="Satake H."/>
            <person name="Nakayama K."/>
        </authorList>
    </citation>
    <scope>NUCLEOTIDE SEQUENCE</scope>
</reference>
<feature type="non-terminal residue" evidence="2">
    <location>
        <position position="1"/>
    </location>
</feature>
<feature type="compositionally biased region" description="Basic residues" evidence="1">
    <location>
        <begin position="28"/>
        <end position="40"/>
    </location>
</feature>
<feature type="region of interest" description="Disordered" evidence="1">
    <location>
        <begin position="28"/>
        <end position="50"/>
    </location>
</feature>
<evidence type="ECO:0000313" key="2">
    <source>
        <dbReference type="EMBL" id="GFA02425.1"/>
    </source>
</evidence>
<protein>
    <submittedName>
        <fullName evidence="2">Uncharacterized protein</fullName>
    </submittedName>
</protein>
<gene>
    <name evidence="2" type="ORF">Tci_574397</name>
</gene>
<proteinExistence type="predicted"/>
<evidence type="ECO:0000256" key="1">
    <source>
        <dbReference type="SAM" id="MobiDB-lite"/>
    </source>
</evidence>
<dbReference type="AlphaFoldDB" id="A0A699J184"/>
<accession>A0A699J184</accession>
<organism evidence="2">
    <name type="scientific">Tanacetum cinerariifolium</name>
    <name type="common">Dalmatian daisy</name>
    <name type="synonym">Chrysanthemum cinerariifolium</name>
    <dbReference type="NCBI Taxonomy" id="118510"/>
    <lineage>
        <taxon>Eukaryota</taxon>
        <taxon>Viridiplantae</taxon>
        <taxon>Streptophyta</taxon>
        <taxon>Embryophyta</taxon>
        <taxon>Tracheophyta</taxon>
        <taxon>Spermatophyta</taxon>
        <taxon>Magnoliopsida</taxon>
        <taxon>eudicotyledons</taxon>
        <taxon>Gunneridae</taxon>
        <taxon>Pentapetalae</taxon>
        <taxon>asterids</taxon>
        <taxon>campanulids</taxon>
        <taxon>Asterales</taxon>
        <taxon>Asteraceae</taxon>
        <taxon>Asteroideae</taxon>
        <taxon>Anthemideae</taxon>
        <taxon>Anthemidinae</taxon>
        <taxon>Tanacetum</taxon>
    </lineage>
</organism>
<sequence>GIALLIRLGGVSTLTYHIRIQNFLEKTKTKKAAKATKRKPWSQPVKAQQE</sequence>